<feature type="region of interest" description="Disordered" evidence="1">
    <location>
        <begin position="16"/>
        <end position="53"/>
    </location>
</feature>
<reference evidence="2 3" key="1">
    <citation type="journal article" date="2018" name="Sci. Rep.">
        <title>Raphidocelis subcapitata (=Pseudokirchneriella subcapitata) provides an insight into genome evolution and environmental adaptations in the Sphaeropleales.</title>
        <authorList>
            <person name="Suzuki S."/>
            <person name="Yamaguchi H."/>
            <person name="Nakajima N."/>
            <person name="Kawachi M."/>
        </authorList>
    </citation>
    <scope>NUCLEOTIDE SEQUENCE [LARGE SCALE GENOMIC DNA]</scope>
    <source>
        <strain evidence="2 3">NIES-35</strain>
    </source>
</reference>
<dbReference type="AlphaFoldDB" id="A0A2V0NVW2"/>
<sequence length="148" mass="16059">MEEAAARRERLKALKAAAQLAGDDGGGGGGGGGGGAAADGEAQQQQQEPEKPTLKFRNYVVKDTRIEHELVAPAQVPKAEEPVVAARPEDAPEEELLASVAPKKANWDIKREMQPKLDKLERRTLRAMVEIVQQEERRRLEEEGGAAD</sequence>
<dbReference type="Pfam" id="PF08315">
    <property type="entry name" value="cwf18"/>
    <property type="match status" value="1"/>
</dbReference>
<evidence type="ECO:0008006" key="4">
    <source>
        <dbReference type="Google" id="ProtNLM"/>
    </source>
</evidence>
<organism evidence="2 3">
    <name type="scientific">Raphidocelis subcapitata</name>
    <dbReference type="NCBI Taxonomy" id="307507"/>
    <lineage>
        <taxon>Eukaryota</taxon>
        <taxon>Viridiplantae</taxon>
        <taxon>Chlorophyta</taxon>
        <taxon>core chlorophytes</taxon>
        <taxon>Chlorophyceae</taxon>
        <taxon>CS clade</taxon>
        <taxon>Sphaeropleales</taxon>
        <taxon>Selenastraceae</taxon>
        <taxon>Raphidocelis</taxon>
    </lineage>
</organism>
<dbReference type="Proteomes" id="UP000247498">
    <property type="component" value="Unassembled WGS sequence"/>
</dbReference>
<dbReference type="GO" id="GO:0005684">
    <property type="term" value="C:U2-type spliceosomal complex"/>
    <property type="evidence" value="ECO:0007669"/>
    <property type="project" value="TreeGrafter"/>
</dbReference>
<dbReference type="OrthoDB" id="10261348at2759"/>
<keyword evidence="3" id="KW-1185">Reference proteome</keyword>
<evidence type="ECO:0000313" key="2">
    <source>
        <dbReference type="EMBL" id="GBF91766.1"/>
    </source>
</evidence>
<feature type="compositionally biased region" description="Gly residues" evidence="1">
    <location>
        <begin position="23"/>
        <end position="37"/>
    </location>
</feature>
<name>A0A2V0NVW2_9CHLO</name>
<dbReference type="FunCoup" id="A0A2V0NVW2">
    <property type="interactions" value="1882"/>
</dbReference>
<protein>
    <recommendedName>
        <fullName evidence="4">Coiled-coil domain-containing protein</fullName>
    </recommendedName>
</protein>
<dbReference type="STRING" id="307507.A0A2V0NVW2"/>
<dbReference type="PANTHER" id="PTHR31551:SF1">
    <property type="entry name" value="COILED-COIL DOMAIN-CONTAINING PROTEIN 12"/>
    <property type="match status" value="1"/>
</dbReference>
<gene>
    <name evidence="2" type="ORF">Rsub_04070</name>
</gene>
<evidence type="ECO:0000256" key="1">
    <source>
        <dbReference type="SAM" id="MobiDB-lite"/>
    </source>
</evidence>
<accession>A0A2V0NVW2</accession>
<dbReference type="GO" id="GO:0071014">
    <property type="term" value="C:post-mRNA release spliceosomal complex"/>
    <property type="evidence" value="ECO:0007669"/>
    <property type="project" value="TreeGrafter"/>
</dbReference>
<dbReference type="PANTHER" id="PTHR31551">
    <property type="entry name" value="PRE-MRNA-SPLICING FACTOR CWF18"/>
    <property type="match status" value="1"/>
</dbReference>
<feature type="compositionally biased region" description="Low complexity" evidence="1">
    <location>
        <begin position="38"/>
        <end position="47"/>
    </location>
</feature>
<proteinExistence type="predicted"/>
<comment type="caution">
    <text evidence="2">The sequence shown here is derived from an EMBL/GenBank/DDBJ whole genome shotgun (WGS) entry which is preliminary data.</text>
</comment>
<dbReference type="InterPro" id="IPR013169">
    <property type="entry name" value="mRNA_splic_Cwf18-like"/>
</dbReference>
<dbReference type="InParanoid" id="A0A2V0NVW2"/>
<evidence type="ECO:0000313" key="3">
    <source>
        <dbReference type="Proteomes" id="UP000247498"/>
    </source>
</evidence>
<dbReference type="EMBL" id="BDRX01000026">
    <property type="protein sequence ID" value="GBF91766.1"/>
    <property type="molecule type" value="Genomic_DNA"/>
</dbReference>